<evidence type="ECO:0000256" key="1">
    <source>
        <dbReference type="ARBA" id="ARBA00005567"/>
    </source>
</evidence>
<dbReference type="InterPro" id="IPR035984">
    <property type="entry name" value="Acyl-CoA-binding_sf"/>
</dbReference>
<sequence length="129" mass="14413">MKLYGLHKIVTEGPCYDPQPMPLKVAARAKWHAWQTLGNMNPDAAMEQYMSLLSEKIPGWMGENPKGGVVKQENEVTEPSGACMPNLCSNSCSQPNTQTERKEESPSFFDEEVKHATTEHTDQGFTRAQ</sequence>
<feature type="compositionally biased region" description="Basic and acidic residues" evidence="3">
    <location>
        <begin position="99"/>
        <end position="122"/>
    </location>
</feature>
<feature type="domain" description="ACB" evidence="4">
    <location>
        <begin position="1"/>
        <end position="62"/>
    </location>
</feature>
<dbReference type="GO" id="GO:0006631">
    <property type="term" value="P:fatty acid metabolic process"/>
    <property type="evidence" value="ECO:0007669"/>
    <property type="project" value="TreeGrafter"/>
</dbReference>
<evidence type="ECO:0000256" key="3">
    <source>
        <dbReference type="SAM" id="MobiDB-lite"/>
    </source>
</evidence>
<keyword evidence="6" id="KW-1185">Reference proteome</keyword>
<feature type="compositionally biased region" description="Polar residues" evidence="3">
    <location>
        <begin position="89"/>
        <end position="98"/>
    </location>
</feature>
<evidence type="ECO:0000313" key="5">
    <source>
        <dbReference type="EMBL" id="ONK55836.1"/>
    </source>
</evidence>
<evidence type="ECO:0000259" key="4">
    <source>
        <dbReference type="PROSITE" id="PS51228"/>
    </source>
</evidence>
<gene>
    <name evidence="5" type="ORF">A4U43_C10F1470</name>
</gene>
<feature type="region of interest" description="Disordered" evidence="3">
    <location>
        <begin position="89"/>
        <end position="129"/>
    </location>
</feature>
<proteinExistence type="inferred from homology"/>
<dbReference type="Pfam" id="PF00887">
    <property type="entry name" value="ACBP"/>
    <property type="match status" value="1"/>
</dbReference>
<comment type="similarity">
    <text evidence="1">Belongs to the ACBP family.</text>
</comment>
<protein>
    <recommendedName>
        <fullName evidence="4">ACB domain-containing protein</fullName>
    </recommendedName>
</protein>
<dbReference type="AlphaFoldDB" id="A0A5P1E477"/>
<evidence type="ECO:0000256" key="2">
    <source>
        <dbReference type="ARBA" id="ARBA00023121"/>
    </source>
</evidence>
<dbReference type="Proteomes" id="UP000243459">
    <property type="component" value="Chromosome 10"/>
</dbReference>
<dbReference type="Gene3D" id="1.20.80.10">
    <property type="match status" value="1"/>
</dbReference>
<dbReference type="InterPro" id="IPR014352">
    <property type="entry name" value="FERM/acyl-CoA-bd_prot_sf"/>
</dbReference>
<organism evidence="5 6">
    <name type="scientific">Asparagus officinalis</name>
    <name type="common">Garden asparagus</name>
    <dbReference type="NCBI Taxonomy" id="4686"/>
    <lineage>
        <taxon>Eukaryota</taxon>
        <taxon>Viridiplantae</taxon>
        <taxon>Streptophyta</taxon>
        <taxon>Embryophyta</taxon>
        <taxon>Tracheophyta</taxon>
        <taxon>Spermatophyta</taxon>
        <taxon>Magnoliopsida</taxon>
        <taxon>Liliopsida</taxon>
        <taxon>Asparagales</taxon>
        <taxon>Asparagaceae</taxon>
        <taxon>Asparagoideae</taxon>
        <taxon>Asparagus</taxon>
    </lineage>
</organism>
<dbReference type="EMBL" id="CM007390">
    <property type="protein sequence ID" value="ONK55836.1"/>
    <property type="molecule type" value="Genomic_DNA"/>
</dbReference>
<reference evidence="6" key="1">
    <citation type="journal article" date="2017" name="Nat. Commun.">
        <title>The asparagus genome sheds light on the origin and evolution of a young Y chromosome.</title>
        <authorList>
            <person name="Harkess A."/>
            <person name="Zhou J."/>
            <person name="Xu C."/>
            <person name="Bowers J.E."/>
            <person name="Van der Hulst R."/>
            <person name="Ayyampalayam S."/>
            <person name="Mercati F."/>
            <person name="Riccardi P."/>
            <person name="McKain M.R."/>
            <person name="Kakrana A."/>
            <person name="Tang H."/>
            <person name="Ray J."/>
            <person name="Groenendijk J."/>
            <person name="Arikit S."/>
            <person name="Mathioni S.M."/>
            <person name="Nakano M."/>
            <person name="Shan H."/>
            <person name="Telgmann-Rauber A."/>
            <person name="Kanno A."/>
            <person name="Yue Z."/>
            <person name="Chen H."/>
            <person name="Li W."/>
            <person name="Chen Y."/>
            <person name="Xu X."/>
            <person name="Zhang Y."/>
            <person name="Luo S."/>
            <person name="Chen H."/>
            <person name="Gao J."/>
            <person name="Mao Z."/>
            <person name="Pires J.C."/>
            <person name="Luo M."/>
            <person name="Kudrna D."/>
            <person name="Wing R.A."/>
            <person name="Meyers B.C."/>
            <person name="Yi K."/>
            <person name="Kong H."/>
            <person name="Lavrijsen P."/>
            <person name="Sunseri F."/>
            <person name="Falavigna A."/>
            <person name="Ye Y."/>
            <person name="Leebens-Mack J.H."/>
            <person name="Chen G."/>
        </authorList>
    </citation>
    <scope>NUCLEOTIDE SEQUENCE [LARGE SCALE GENOMIC DNA]</scope>
    <source>
        <strain evidence="6">cv. DH0086</strain>
    </source>
</reference>
<dbReference type="Gramene" id="ONK55836">
    <property type="protein sequence ID" value="ONK55836"/>
    <property type="gene ID" value="A4U43_C10F1470"/>
</dbReference>
<dbReference type="PANTHER" id="PTHR23310:SF105">
    <property type="entry name" value="ACYL-COA-BINDING DOMAIN-CONTAINING PROTEIN 5"/>
    <property type="match status" value="1"/>
</dbReference>
<dbReference type="SUPFAM" id="SSF47027">
    <property type="entry name" value="Acyl-CoA binding protein"/>
    <property type="match status" value="1"/>
</dbReference>
<evidence type="ECO:0000313" key="6">
    <source>
        <dbReference type="Proteomes" id="UP000243459"/>
    </source>
</evidence>
<accession>A0A5P1E477</accession>
<dbReference type="InterPro" id="IPR000582">
    <property type="entry name" value="Acyl-CoA-binding_protein"/>
</dbReference>
<dbReference type="PROSITE" id="PS51228">
    <property type="entry name" value="ACB_2"/>
    <property type="match status" value="1"/>
</dbReference>
<dbReference type="GO" id="GO:0000062">
    <property type="term" value="F:fatty-acyl-CoA binding"/>
    <property type="evidence" value="ECO:0007669"/>
    <property type="project" value="InterPro"/>
</dbReference>
<name>A0A5P1E477_ASPOF</name>
<keyword evidence="2" id="KW-0446">Lipid-binding</keyword>
<dbReference type="PANTHER" id="PTHR23310">
    <property type="entry name" value="ACYL-COA-BINDING PROTEIN, ACBP"/>
    <property type="match status" value="1"/>
</dbReference>